<reference evidence="2 3" key="1">
    <citation type="journal article" date="2020" name="Cell Host Microbe">
        <title>Functional and Genomic Variation between Human-Derived Isolates of Lachnospiraceae Reveals Inter- and Intra-Species Diversity.</title>
        <authorList>
            <person name="Sorbara M.T."/>
            <person name="Littmann E.R."/>
            <person name="Fontana E."/>
            <person name="Moody T.U."/>
            <person name="Kohout C.E."/>
            <person name="Gjonbalaj M."/>
            <person name="Eaton V."/>
            <person name="Seok R."/>
            <person name="Leiner I.M."/>
            <person name="Pamer E.G."/>
        </authorList>
    </citation>
    <scope>NUCLEOTIDE SEQUENCE [LARGE SCALE GENOMIC DNA]</scope>
    <source>
        <strain evidence="2 3">MSK.14.54</strain>
    </source>
</reference>
<dbReference type="EMBL" id="JAKNFS010000038">
    <property type="protein sequence ID" value="MCG4767263.1"/>
    <property type="molecule type" value="Genomic_DNA"/>
</dbReference>
<dbReference type="AlphaFoldDB" id="A0AAE3F4P2"/>
<accession>A0AAE3F4P2</accession>
<evidence type="ECO:0000313" key="4">
    <source>
        <dbReference type="Proteomes" id="UP001199915"/>
    </source>
</evidence>
<keyword evidence="3" id="KW-1185">Reference proteome</keyword>
<dbReference type="Proteomes" id="UP001199915">
    <property type="component" value="Unassembled WGS sequence"/>
</dbReference>
<dbReference type="Proteomes" id="UP000768180">
    <property type="component" value="Unassembled WGS sequence"/>
</dbReference>
<evidence type="ECO:0000313" key="1">
    <source>
        <dbReference type="EMBL" id="MCG4767263.1"/>
    </source>
</evidence>
<proteinExistence type="predicted"/>
<gene>
    <name evidence="2" type="ORF">G5B05_15750</name>
    <name evidence="1" type="ORF">L0N21_17425</name>
</gene>
<reference evidence="2" key="2">
    <citation type="submission" date="2020-02" db="EMBL/GenBank/DDBJ databases">
        <authorList>
            <person name="Littmann E."/>
            <person name="Sorbara M."/>
        </authorList>
    </citation>
    <scope>NUCLEOTIDE SEQUENCE</scope>
    <source>
        <strain evidence="2">MSK.14.54</strain>
    </source>
</reference>
<organism evidence="1 4">
    <name type="scientific">Fusicatenibacter saccharivorans</name>
    <dbReference type="NCBI Taxonomy" id="1150298"/>
    <lineage>
        <taxon>Bacteria</taxon>
        <taxon>Bacillati</taxon>
        <taxon>Bacillota</taxon>
        <taxon>Clostridia</taxon>
        <taxon>Lachnospirales</taxon>
        <taxon>Lachnospiraceae</taxon>
        <taxon>Fusicatenibacter</taxon>
    </lineage>
</organism>
<dbReference type="RefSeq" id="WP_117805186.1">
    <property type="nucleotide sequence ID" value="NZ_DAWEMV010000048.1"/>
</dbReference>
<reference evidence="1" key="3">
    <citation type="submission" date="2022-01" db="EMBL/GenBank/DDBJ databases">
        <title>Collection of gut derived symbiotic bacterial strains cultured from healthy donors.</title>
        <authorList>
            <person name="Lin H."/>
            <person name="Kohout C."/>
            <person name="Waligurski E."/>
            <person name="Pamer E.G."/>
        </authorList>
    </citation>
    <scope>NUCLEOTIDE SEQUENCE</scope>
    <source>
        <strain evidence="1">DFI.5.49</strain>
    </source>
</reference>
<protein>
    <submittedName>
        <fullName evidence="1">Uncharacterized protein</fullName>
    </submittedName>
</protein>
<evidence type="ECO:0000313" key="3">
    <source>
        <dbReference type="Proteomes" id="UP000768180"/>
    </source>
</evidence>
<name>A0AAE3F4P2_9FIRM</name>
<dbReference type="EMBL" id="JAAITQ010000049">
    <property type="protein sequence ID" value="NSE17804.1"/>
    <property type="molecule type" value="Genomic_DNA"/>
</dbReference>
<evidence type="ECO:0000313" key="2">
    <source>
        <dbReference type="EMBL" id="NSE17804.1"/>
    </source>
</evidence>
<sequence length="81" mass="9530">MSESLGPRKKDWDFSSTLKTLLDRHTLELSNEELEEINLYLLNQREHAIALYSQQLYGMKRTANRLSNTSTSFQDQLQHMN</sequence>
<comment type="caution">
    <text evidence="1">The sequence shown here is derived from an EMBL/GenBank/DDBJ whole genome shotgun (WGS) entry which is preliminary data.</text>
</comment>